<proteinExistence type="predicted"/>
<evidence type="ECO:0000313" key="4">
    <source>
        <dbReference type="EMBL" id="PRW44300.1"/>
    </source>
</evidence>
<dbReference type="InterPro" id="IPR036514">
    <property type="entry name" value="SGNH_hydro_sf"/>
</dbReference>
<sequence>MRRPIGPALRLLLASSLLAVGVAAAAAAHPSGSGTWVGRFWPGPSPDGSMPLPQLMTWAASSVSWAFSGSNITVVIDGSLASLPPAHQTRAAVAGAAAAAALPWCSFQFVLDGQASVAVTRPAAPVLTWTRQLAPGKHTLTITKINQAAGGSAWLQSVAVGGGTFLPPPQSPGQASGRRMLFMGDSYTAGSGSAGNSSCTNLAFENEDALRTYAMATARHFDADAQLLAWAGAGLNVPVRRQASGRLFTAAEREIVSPLMAELFSRADALTASTQANLQSFIPQIVVLAAGTNDFRGVKIGTESHHLEGEDLAEVVPIDAWLDKWEAYVRQIRAAYPGAAIITLVWPFEQQLAGVQGPFKTPAYLQYMAAAHTRLHMAGIQNTHLLQIVGESFNSIQNWCYRHPDAATHAKVAEQLIRFITAVFPAWAGAAA</sequence>
<keyword evidence="1" id="KW-0732">Signal</keyword>
<dbReference type="OrthoDB" id="508063at2759"/>
<dbReference type="SUPFAM" id="SSF52266">
    <property type="entry name" value="SGNH hydrolase"/>
    <property type="match status" value="1"/>
</dbReference>
<feature type="signal peptide" evidence="1">
    <location>
        <begin position="1"/>
        <end position="27"/>
    </location>
</feature>
<evidence type="ECO:0000259" key="2">
    <source>
        <dbReference type="Pfam" id="PF13472"/>
    </source>
</evidence>
<dbReference type="Gene3D" id="3.40.50.1110">
    <property type="entry name" value="SGNH hydrolase"/>
    <property type="match status" value="1"/>
</dbReference>
<dbReference type="PANTHER" id="PTHR37834:SF2">
    <property type="entry name" value="ESTERASE, SGNH HYDROLASE-TYPE"/>
    <property type="match status" value="1"/>
</dbReference>
<dbReference type="Proteomes" id="UP000239899">
    <property type="component" value="Unassembled WGS sequence"/>
</dbReference>
<dbReference type="InterPro" id="IPR040794">
    <property type="entry name" value="CE2_N"/>
</dbReference>
<dbReference type="PANTHER" id="PTHR37834">
    <property type="entry name" value="GDSL-LIKE LIPASE/ACYLHYDROLASE DOMAIN PROTEIN (AFU_ORTHOLOGUE AFUA_2G00620)"/>
    <property type="match status" value="1"/>
</dbReference>
<dbReference type="InterPro" id="IPR052762">
    <property type="entry name" value="PCW_deacetylase/CE"/>
</dbReference>
<protein>
    <submittedName>
        <fullName evidence="4">Acetylxylan esterase</fullName>
    </submittedName>
</protein>
<dbReference type="InterPro" id="IPR013830">
    <property type="entry name" value="SGNH_hydro"/>
</dbReference>
<dbReference type="AlphaFoldDB" id="A0A2P6TJN3"/>
<keyword evidence="5" id="KW-1185">Reference proteome</keyword>
<reference evidence="4 5" key="1">
    <citation type="journal article" date="2018" name="Plant J.">
        <title>Genome sequences of Chlorella sorokiniana UTEX 1602 and Micractinium conductrix SAG 241.80: implications to maltose excretion by a green alga.</title>
        <authorList>
            <person name="Arriola M.B."/>
            <person name="Velmurugan N."/>
            <person name="Zhang Y."/>
            <person name="Plunkett M.H."/>
            <person name="Hondzo H."/>
            <person name="Barney B.M."/>
        </authorList>
    </citation>
    <scope>NUCLEOTIDE SEQUENCE [LARGE SCALE GENOMIC DNA]</scope>
    <source>
        <strain evidence="5">UTEX 1602</strain>
    </source>
</reference>
<dbReference type="Pfam" id="PF17996">
    <property type="entry name" value="CE2_N"/>
    <property type="match status" value="1"/>
</dbReference>
<accession>A0A2P6TJN3</accession>
<evidence type="ECO:0000259" key="3">
    <source>
        <dbReference type="Pfam" id="PF17996"/>
    </source>
</evidence>
<evidence type="ECO:0000256" key="1">
    <source>
        <dbReference type="SAM" id="SignalP"/>
    </source>
</evidence>
<dbReference type="Pfam" id="PF13472">
    <property type="entry name" value="Lipase_GDSL_2"/>
    <property type="match status" value="1"/>
</dbReference>
<dbReference type="Gene3D" id="2.60.120.260">
    <property type="entry name" value="Galactose-binding domain-like"/>
    <property type="match status" value="1"/>
</dbReference>
<organism evidence="4 5">
    <name type="scientific">Chlorella sorokiniana</name>
    <name type="common">Freshwater green alga</name>
    <dbReference type="NCBI Taxonomy" id="3076"/>
    <lineage>
        <taxon>Eukaryota</taxon>
        <taxon>Viridiplantae</taxon>
        <taxon>Chlorophyta</taxon>
        <taxon>core chlorophytes</taxon>
        <taxon>Trebouxiophyceae</taxon>
        <taxon>Chlorellales</taxon>
        <taxon>Chlorellaceae</taxon>
        <taxon>Chlorella clade</taxon>
        <taxon>Chlorella</taxon>
    </lineage>
</organism>
<feature type="chain" id="PRO_5015118149" evidence="1">
    <location>
        <begin position="28"/>
        <end position="432"/>
    </location>
</feature>
<gene>
    <name evidence="4" type="ORF">C2E21_6660</name>
</gene>
<feature type="domain" description="SGNH hydrolase-type esterase" evidence="2">
    <location>
        <begin position="182"/>
        <end position="378"/>
    </location>
</feature>
<comment type="caution">
    <text evidence="4">The sequence shown here is derived from an EMBL/GenBank/DDBJ whole genome shotgun (WGS) entry which is preliminary data.</text>
</comment>
<name>A0A2P6TJN3_CHLSO</name>
<feature type="domain" description="Carbohydrate esterase 2 N-terminal" evidence="3">
    <location>
        <begin position="56"/>
        <end position="169"/>
    </location>
</feature>
<dbReference type="EMBL" id="LHPG02000013">
    <property type="protein sequence ID" value="PRW44300.1"/>
    <property type="molecule type" value="Genomic_DNA"/>
</dbReference>
<evidence type="ECO:0000313" key="5">
    <source>
        <dbReference type="Proteomes" id="UP000239899"/>
    </source>
</evidence>